<reference evidence="1" key="2">
    <citation type="submission" date="2025-08" db="UniProtKB">
        <authorList>
            <consortium name="EnsemblFungi"/>
        </authorList>
    </citation>
    <scope>IDENTIFICATION</scope>
    <source>
        <strain evidence="1">4287 / CBS 123668 / FGSC 9935 / NRRL 34936</strain>
    </source>
</reference>
<organism evidence="1 2">
    <name type="scientific">Fusarium oxysporum (strain Fo5176)</name>
    <name type="common">Fusarium vascular wilt</name>
    <dbReference type="NCBI Taxonomy" id="660025"/>
    <lineage>
        <taxon>Eukaryota</taxon>
        <taxon>Fungi</taxon>
        <taxon>Dikarya</taxon>
        <taxon>Ascomycota</taxon>
        <taxon>Pezizomycotina</taxon>
        <taxon>Sordariomycetes</taxon>
        <taxon>Hypocreomycetidae</taxon>
        <taxon>Hypocreales</taxon>
        <taxon>Nectriaceae</taxon>
        <taxon>Fusarium</taxon>
        <taxon>Fusarium oxysporum species complex</taxon>
    </lineage>
</organism>
<proteinExistence type="predicted"/>
<evidence type="ECO:0000313" key="2">
    <source>
        <dbReference type="Proteomes" id="UP000002489"/>
    </source>
</evidence>
<protein>
    <submittedName>
        <fullName evidence="1">Uncharacterized protein</fullName>
    </submittedName>
</protein>
<dbReference type="EnsemblFungi" id="FOXG_10873T0">
    <property type="protein sequence ID" value="FOXG_10873P0"/>
    <property type="gene ID" value="FOXG_10873"/>
</dbReference>
<dbReference type="Proteomes" id="UP000002489">
    <property type="component" value="Unassembled WGS sequence"/>
</dbReference>
<accession>A0A0D2Y3M2</accession>
<dbReference type="AlphaFoldDB" id="A0A0D2Y3M2"/>
<name>A0A0D2Y3M2_FUSOF</name>
<reference evidence="2" key="1">
    <citation type="journal article" date="2012" name="Mol. Plant Microbe Interact.">
        <title>A highly conserved effector in Fusarium oxysporum is required for full virulence on Arabidopsis.</title>
        <authorList>
            <person name="Thatcher L.F."/>
            <person name="Gardiner D.M."/>
            <person name="Kazan K."/>
            <person name="Manners J."/>
        </authorList>
    </citation>
    <scope>NUCLEOTIDE SEQUENCE [LARGE SCALE GENOMIC DNA]</scope>
    <source>
        <strain evidence="2">Fo5176</strain>
    </source>
</reference>
<evidence type="ECO:0000313" key="1">
    <source>
        <dbReference type="EnsemblFungi" id="FOXG_10873P0"/>
    </source>
</evidence>
<sequence length="120" mass="13229">MALNLYFLIVPKAFSFTAFRAGKSRKNLLKYFKPVRGLASISQARLLGPTGPSRKRSRAVRVWSPIDQLDAASAAVVEVATRRLYSHVEFDSNKVELKVGIGPLITPFRASDALRGALQL</sequence>